<protein>
    <submittedName>
        <fullName evidence="1">Uncharacterized protein</fullName>
    </submittedName>
</protein>
<gene>
    <name evidence="1" type="ORF">LCGC14_0538740</name>
</gene>
<organism evidence="1">
    <name type="scientific">marine sediment metagenome</name>
    <dbReference type="NCBI Taxonomy" id="412755"/>
    <lineage>
        <taxon>unclassified sequences</taxon>
        <taxon>metagenomes</taxon>
        <taxon>ecological metagenomes</taxon>
    </lineage>
</organism>
<dbReference type="AlphaFoldDB" id="A0A0F9RY84"/>
<comment type="caution">
    <text evidence="1">The sequence shown here is derived from an EMBL/GenBank/DDBJ whole genome shotgun (WGS) entry which is preliminary data.</text>
</comment>
<evidence type="ECO:0000313" key="1">
    <source>
        <dbReference type="EMBL" id="KKN59784.1"/>
    </source>
</evidence>
<proteinExistence type="predicted"/>
<name>A0A0F9RY84_9ZZZZ</name>
<sequence>MLETEHFTDEQVFGLCEESFRKGTPLWFCGGTSERVAQNRWEAENLFSPEFPNPFNLIPQGGR</sequence>
<dbReference type="EMBL" id="LAZR01000715">
    <property type="protein sequence ID" value="KKN59784.1"/>
    <property type="molecule type" value="Genomic_DNA"/>
</dbReference>
<reference evidence="1" key="1">
    <citation type="journal article" date="2015" name="Nature">
        <title>Complex archaea that bridge the gap between prokaryotes and eukaryotes.</title>
        <authorList>
            <person name="Spang A."/>
            <person name="Saw J.H."/>
            <person name="Jorgensen S.L."/>
            <person name="Zaremba-Niedzwiedzka K."/>
            <person name="Martijn J."/>
            <person name="Lind A.E."/>
            <person name="van Eijk R."/>
            <person name="Schleper C."/>
            <person name="Guy L."/>
            <person name="Ettema T.J."/>
        </authorList>
    </citation>
    <scope>NUCLEOTIDE SEQUENCE</scope>
</reference>
<accession>A0A0F9RY84</accession>